<keyword evidence="1" id="KW-0812">Transmembrane</keyword>
<accession>A0A5P8P043</accession>
<dbReference type="EMBL" id="CP043617">
    <property type="protein sequence ID" value="QFR49073.1"/>
    <property type="molecule type" value="Genomic_DNA"/>
</dbReference>
<keyword evidence="1" id="KW-0472">Membrane</keyword>
<keyword evidence="3" id="KW-1185">Reference proteome</keyword>
<dbReference type="InterPro" id="IPR007313">
    <property type="entry name" value="FxsA"/>
</dbReference>
<keyword evidence="1" id="KW-1133">Transmembrane helix</keyword>
<evidence type="ECO:0000313" key="3">
    <source>
        <dbReference type="Proteomes" id="UP000326944"/>
    </source>
</evidence>
<name>A0A5P8P043_9BACT</name>
<protein>
    <submittedName>
        <fullName evidence="2">FxsA family protein</fullName>
    </submittedName>
</protein>
<sequence length="147" mass="16989">MIYFIVYLFLEVLLSVNISSYIGGLWTFFEILLSAFIGIYILVNFKESLRENLTAVSYNCIDLQEFQSLNLFTLIGAVFLIIPGFLTDILGVLMQFSVFTTMFVNRYQMHKTNSCRKEDQEFNSYNSHITKESDVIDVEIISDNSTK</sequence>
<dbReference type="GO" id="GO:0016020">
    <property type="term" value="C:membrane"/>
    <property type="evidence" value="ECO:0007669"/>
    <property type="project" value="InterPro"/>
</dbReference>
<organism evidence="2 3">
    <name type="scientific">Sulfurimonas lithotrophica</name>
    <dbReference type="NCBI Taxonomy" id="2590022"/>
    <lineage>
        <taxon>Bacteria</taxon>
        <taxon>Pseudomonadati</taxon>
        <taxon>Campylobacterota</taxon>
        <taxon>Epsilonproteobacteria</taxon>
        <taxon>Campylobacterales</taxon>
        <taxon>Sulfurimonadaceae</taxon>
        <taxon>Sulfurimonas</taxon>
    </lineage>
</organism>
<dbReference type="OrthoDB" id="5324937at2"/>
<evidence type="ECO:0000256" key="1">
    <source>
        <dbReference type="SAM" id="Phobius"/>
    </source>
</evidence>
<reference evidence="2 3" key="1">
    <citation type="submission" date="2019-09" db="EMBL/GenBank/DDBJ databases">
        <title>Sulfurimonas gotlandica sp. nov., a chemoautotrophic and psychrotolerant epsilonproteobacterium isolated from a pelagic redoxcline, and an emended description of the genus Sulfurimonas.</title>
        <authorList>
            <person name="Wang S."/>
            <person name="Jiang L."/>
            <person name="Shao S."/>
        </authorList>
    </citation>
    <scope>NUCLEOTIDE SEQUENCE [LARGE SCALE GENOMIC DNA]</scope>
    <source>
        <strain evidence="2 3">GYSZ_1</strain>
    </source>
</reference>
<dbReference type="NCBIfam" id="NF008528">
    <property type="entry name" value="PRK11463.1-2"/>
    <property type="match status" value="1"/>
</dbReference>
<evidence type="ECO:0000313" key="2">
    <source>
        <dbReference type="EMBL" id="QFR49073.1"/>
    </source>
</evidence>
<gene>
    <name evidence="2" type="ORF">FJR48_04760</name>
</gene>
<dbReference type="KEGG" id="sulg:FJR48_04760"/>
<dbReference type="Pfam" id="PF04186">
    <property type="entry name" value="FxsA"/>
    <property type="match status" value="1"/>
</dbReference>
<dbReference type="AlphaFoldDB" id="A0A5P8P043"/>
<dbReference type="RefSeq" id="WP_152307016.1">
    <property type="nucleotide sequence ID" value="NZ_CP043617.1"/>
</dbReference>
<dbReference type="Proteomes" id="UP000326944">
    <property type="component" value="Chromosome"/>
</dbReference>
<proteinExistence type="predicted"/>
<feature type="transmembrane region" description="Helical" evidence="1">
    <location>
        <begin position="20"/>
        <end position="45"/>
    </location>
</feature>
<feature type="transmembrane region" description="Helical" evidence="1">
    <location>
        <begin position="66"/>
        <end position="83"/>
    </location>
</feature>